<comment type="caution">
    <text evidence="1">The sequence shown here is derived from an EMBL/GenBank/DDBJ whole genome shotgun (WGS) entry which is preliminary data.</text>
</comment>
<evidence type="ECO:0000313" key="1">
    <source>
        <dbReference type="EMBL" id="KAJ8709669.1"/>
    </source>
</evidence>
<gene>
    <name evidence="1" type="ORF">PYW08_009673</name>
</gene>
<keyword evidence="2" id="KW-1185">Reference proteome</keyword>
<dbReference type="Proteomes" id="UP001231649">
    <property type="component" value="Chromosome 24"/>
</dbReference>
<reference evidence="1" key="1">
    <citation type="submission" date="2023-03" db="EMBL/GenBank/DDBJ databases">
        <title>Chromosome-level genomes of two armyworms, Mythimna separata and Mythimna loreyi, provide insights into the biosynthesis and reception of sex pheromones.</title>
        <authorList>
            <person name="Zhao H."/>
        </authorList>
    </citation>
    <scope>NUCLEOTIDE SEQUENCE</scope>
    <source>
        <strain evidence="1">BeijingLab</strain>
    </source>
</reference>
<name>A0ACC2Q990_9NEOP</name>
<dbReference type="EMBL" id="CM056800">
    <property type="protein sequence ID" value="KAJ8709669.1"/>
    <property type="molecule type" value="Genomic_DNA"/>
</dbReference>
<evidence type="ECO:0000313" key="2">
    <source>
        <dbReference type="Proteomes" id="UP001231649"/>
    </source>
</evidence>
<accession>A0ACC2Q990</accession>
<proteinExistence type="predicted"/>
<sequence>MVLIQFSILLFFNILYVTDSVRRIKDGDVVSAEKRYVVYLVMAPESSNNYKDWLCGGALVSTLFIVTSAACVTDVEFMYAIAGYKKYVTNSEIEVDKCTKEKKKKVVYTCVPMKYEFDYNKTDKWSFIDIALAKVESPYNFNDDSYTTLCSYKPTVIPINYENRFQKPGTDALVYGWGHLEIWRKDGDETNYNQEMMRYAASKIMDKSTCKQHYQKFANMGGIIDQFMICALTQGEINDKGELVLVGPAPAKADGCSNKGPVYKRADTPLALSQLNMPTDDCEDKVVYQDASRRKDKDSNQTNIDSLQKNNRTSFNKTTAKSRKHGICQNDHGGPLVTWVGGNEILIGVASVFKVSEDSKCMGPYLYTSTQCSGAFLDCVLSNAKTSDVKGRRSICNSPPIQRGYDTVERNISWAGHPAGNNVETLFLKRSSKPKTGKVYLKFDTPADNEKNSLNVREGDMRSPQALKSLEKFALLAKMAKEQANAILRMSRRRG</sequence>
<protein>
    <submittedName>
        <fullName evidence="1">Uncharacterized protein</fullName>
    </submittedName>
</protein>
<organism evidence="1 2">
    <name type="scientific">Mythimna loreyi</name>
    <dbReference type="NCBI Taxonomy" id="667449"/>
    <lineage>
        <taxon>Eukaryota</taxon>
        <taxon>Metazoa</taxon>
        <taxon>Ecdysozoa</taxon>
        <taxon>Arthropoda</taxon>
        <taxon>Hexapoda</taxon>
        <taxon>Insecta</taxon>
        <taxon>Pterygota</taxon>
        <taxon>Neoptera</taxon>
        <taxon>Endopterygota</taxon>
        <taxon>Lepidoptera</taxon>
        <taxon>Glossata</taxon>
        <taxon>Ditrysia</taxon>
        <taxon>Noctuoidea</taxon>
        <taxon>Noctuidae</taxon>
        <taxon>Noctuinae</taxon>
        <taxon>Hadenini</taxon>
        <taxon>Mythimna</taxon>
    </lineage>
</organism>